<evidence type="ECO:0000313" key="3">
    <source>
        <dbReference type="Proteomes" id="UP000198662"/>
    </source>
</evidence>
<protein>
    <submittedName>
        <fullName evidence="2">Uncharacterized protein</fullName>
    </submittedName>
</protein>
<keyword evidence="1" id="KW-0732">Signal</keyword>
<dbReference type="RefSeq" id="WP_176953278.1">
    <property type="nucleotide sequence ID" value="NZ_FNGF01000002.1"/>
</dbReference>
<evidence type="ECO:0000256" key="1">
    <source>
        <dbReference type="SAM" id="SignalP"/>
    </source>
</evidence>
<reference evidence="3" key="1">
    <citation type="submission" date="2016-10" db="EMBL/GenBank/DDBJ databases">
        <authorList>
            <person name="Varghese N."/>
            <person name="Submissions S."/>
        </authorList>
    </citation>
    <scope>NUCLEOTIDE SEQUENCE [LARGE SCALE GENOMIC DNA]</scope>
    <source>
        <strain evidence="3">CGMCC 4.3147</strain>
    </source>
</reference>
<dbReference type="Proteomes" id="UP000198662">
    <property type="component" value="Unassembled WGS sequence"/>
</dbReference>
<sequence>MTTKVMGRLLAAAATCALALGGIALAATPAQAEVASGGYSVNDNDCCNH</sequence>
<feature type="chain" id="PRO_5038346811" evidence="1">
    <location>
        <begin position="27"/>
        <end position="49"/>
    </location>
</feature>
<feature type="signal peptide" evidence="1">
    <location>
        <begin position="1"/>
        <end position="26"/>
    </location>
</feature>
<accession>A0A1G9G362</accession>
<proteinExistence type="predicted"/>
<evidence type="ECO:0000313" key="2">
    <source>
        <dbReference type="EMBL" id="SDK95066.1"/>
    </source>
</evidence>
<organism evidence="2 3">
    <name type="scientific">Glycomyces sambucus</name>
    <dbReference type="NCBI Taxonomy" id="380244"/>
    <lineage>
        <taxon>Bacteria</taxon>
        <taxon>Bacillati</taxon>
        <taxon>Actinomycetota</taxon>
        <taxon>Actinomycetes</taxon>
        <taxon>Glycomycetales</taxon>
        <taxon>Glycomycetaceae</taxon>
        <taxon>Glycomyces</taxon>
    </lineage>
</organism>
<dbReference type="AlphaFoldDB" id="A0A1G9G362"/>
<gene>
    <name evidence="2" type="ORF">SAMN05216298_2183</name>
</gene>
<keyword evidence="3" id="KW-1185">Reference proteome</keyword>
<dbReference type="EMBL" id="FNGF01000002">
    <property type="protein sequence ID" value="SDK95066.1"/>
    <property type="molecule type" value="Genomic_DNA"/>
</dbReference>
<name>A0A1G9G362_9ACTN</name>